<dbReference type="InParanoid" id="A0A068V521"/>
<evidence type="ECO:0000256" key="1">
    <source>
        <dbReference type="ARBA" id="ARBA00023015"/>
    </source>
</evidence>
<keyword evidence="3" id="KW-0804">Transcription</keyword>
<sequence>MMQLDFSSQQVDAANGQQNGVVGSPPRTEHAQGFVNISYQELMAVNFDASNVAGVDAAKNSMNGIYEQQNGIVGSSSGQELLQNIVHVAHHEPILEFDVANPSKDGANIKQSNNEETNSRKQKSSCTLRSERGITRELLEQISTMNLVEAAKFLDVTRSTLKRKCREYGICR</sequence>
<keyword evidence="2" id="KW-0238">DNA-binding</keyword>
<dbReference type="SUPFAM" id="SSF46689">
    <property type="entry name" value="Homeodomain-like"/>
    <property type="match status" value="1"/>
</dbReference>
<dbReference type="OrthoDB" id="1740180at2759"/>
<evidence type="ECO:0000256" key="3">
    <source>
        <dbReference type="ARBA" id="ARBA00023163"/>
    </source>
</evidence>
<keyword evidence="8" id="KW-1185">Reference proteome</keyword>
<dbReference type="InterPro" id="IPR003035">
    <property type="entry name" value="RWP-RK_dom"/>
</dbReference>
<dbReference type="Pfam" id="PF02042">
    <property type="entry name" value="RWP-RK"/>
    <property type="match status" value="1"/>
</dbReference>
<evidence type="ECO:0000256" key="2">
    <source>
        <dbReference type="ARBA" id="ARBA00023125"/>
    </source>
</evidence>
<evidence type="ECO:0000313" key="7">
    <source>
        <dbReference type="EMBL" id="CDP15657.1"/>
    </source>
</evidence>
<gene>
    <name evidence="7" type="ORF">GSCOC_T00015604001</name>
</gene>
<dbReference type="EMBL" id="HG739186">
    <property type="protein sequence ID" value="CDP15657.1"/>
    <property type="molecule type" value="Genomic_DNA"/>
</dbReference>
<dbReference type="PhylomeDB" id="A0A068V521"/>
<dbReference type="InterPro" id="IPR009057">
    <property type="entry name" value="Homeodomain-like_sf"/>
</dbReference>
<name>A0A068V521_COFCA</name>
<organism evidence="7 8">
    <name type="scientific">Coffea canephora</name>
    <name type="common">Robusta coffee</name>
    <dbReference type="NCBI Taxonomy" id="49390"/>
    <lineage>
        <taxon>Eukaryota</taxon>
        <taxon>Viridiplantae</taxon>
        <taxon>Streptophyta</taxon>
        <taxon>Embryophyta</taxon>
        <taxon>Tracheophyta</taxon>
        <taxon>Spermatophyta</taxon>
        <taxon>Magnoliopsida</taxon>
        <taxon>eudicotyledons</taxon>
        <taxon>Gunneridae</taxon>
        <taxon>Pentapetalae</taxon>
        <taxon>asterids</taxon>
        <taxon>lamiids</taxon>
        <taxon>Gentianales</taxon>
        <taxon>Rubiaceae</taxon>
        <taxon>Ixoroideae</taxon>
        <taxon>Gardenieae complex</taxon>
        <taxon>Bertiereae - Coffeeae clade</taxon>
        <taxon>Coffeeae</taxon>
        <taxon>Coffea</taxon>
    </lineage>
</organism>
<proteinExistence type="predicted"/>
<dbReference type="Proteomes" id="UP000295252">
    <property type="component" value="Chromosome VIII"/>
</dbReference>
<feature type="region of interest" description="Disordered" evidence="5">
    <location>
        <begin position="100"/>
        <end position="128"/>
    </location>
</feature>
<keyword evidence="4" id="KW-0539">Nucleus</keyword>
<accession>A0A068V521</accession>
<dbReference type="Gene3D" id="1.10.10.60">
    <property type="entry name" value="Homeodomain-like"/>
    <property type="match status" value="1"/>
</dbReference>
<dbReference type="GO" id="GO:0003677">
    <property type="term" value="F:DNA binding"/>
    <property type="evidence" value="ECO:0007669"/>
    <property type="project" value="UniProtKB-KW"/>
</dbReference>
<reference evidence="8" key="1">
    <citation type="journal article" date="2014" name="Science">
        <title>The coffee genome provides insight into the convergent evolution of caffeine biosynthesis.</title>
        <authorList>
            <person name="Denoeud F."/>
            <person name="Carretero-Paulet L."/>
            <person name="Dereeper A."/>
            <person name="Droc G."/>
            <person name="Guyot R."/>
            <person name="Pietrella M."/>
            <person name="Zheng C."/>
            <person name="Alberti A."/>
            <person name="Anthony F."/>
            <person name="Aprea G."/>
            <person name="Aury J.M."/>
            <person name="Bento P."/>
            <person name="Bernard M."/>
            <person name="Bocs S."/>
            <person name="Campa C."/>
            <person name="Cenci A."/>
            <person name="Combes M.C."/>
            <person name="Crouzillat D."/>
            <person name="Da Silva C."/>
            <person name="Daddiego L."/>
            <person name="De Bellis F."/>
            <person name="Dussert S."/>
            <person name="Garsmeur O."/>
            <person name="Gayraud T."/>
            <person name="Guignon V."/>
            <person name="Jahn K."/>
            <person name="Jamilloux V."/>
            <person name="Joet T."/>
            <person name="Labadie K."/>
            <person name="Lan T."/>
            <person name="Leclercq J."/>
            <person name="Lepelley M."/>
            <person name="Leroy T."/>
            <person name="Li L.T."/>
            <person name="Librado P."/>
            <person name="Lopez L."/>
            <person name="Munoz A."/>
            <person name="Noel B."/>
            <person name="Pallavicini A."/>
            <person name="Perrotta G."/>
            <person name="Poncet V."/>
            <person name="Pot D."/>
            <person name="Priyono X."/>
            <person name="Rigoreau M."/>
            <person name="Rouard M."/>
            <person name="Rozas J."/>
            <person name="Tranchant-Dubreuil C."/>
            <person name="VanBuren R."/>
            <person name="Zhang Q."/>
            <person name="Andrade A.C."/>
            <person name="Argout X."/>
            <person name="Bertrand B."/>
            <person name="de Kochko A."/>
            <person name="Graziosi G."/>
            <person name="Henry R.J."/>
            <person name="Jayarama X."/>
            <person name="Ming R."/>
            <person name="Nagai C."/>
            <person name="Rounsley S."/>
            <person name="Sankoff D."/>
            <person name="Giuliano G."/>
            <person name="Albert V.A."/>
            <person name="Wincker P."/>
            <person name="Lashermes P."/>
        </authorList>
    </citation>
    <scope>NUCLEOTIDE SEQUENCE [LARGE SCALE GENOMIC DNA]</scope>
    <source>
        <strain evidence="8">cv. DH200-94</strain>
    </source>
</reference>
<protein>
    <recommendedName>
        <fullName evidence="6">RWP-RK domain-containing protein</fullName>
    </recommendedName>
</protein>
<dbReference type="AlphaFoldDB" id="A0A068V521"/>
<evidence type="ECO:0000313" key="8">
    <source>
        <dbReference type="Proteomes" id="UP000295252"/>
    </source>
</evidence>
<feature type="domain" description="RWP-RK" evidence="6">
    <location>
        <begin position="134"/>
        <end position="172"/>
    </location>
</feature>
<evidence type="ECO:0000256" key="4">
    <source>
        <dbReference type="ARBA" id="ARBA00023242"/>
    </source>
</evidence>
<evidence type="ECO:0000256" key="5">
    <source>
        <dbReference type="SAM" id="MobiDB-lite"/>
    </source>
</evidence>
<keyword evidence="1" id="KW-0805">Transcription regulation</keyword>
<evidence type="ECO:0000259" key="6">
    <source>
        <dbReference type="Pfam" id="PF02042"/>
    </source>
</evidence>
<dbReference type="Gramene" id="CDP15657">
    <property type="protein sequence ID" value="CDP15657"/>
    <property type="gene ID" value="GSCOC_T00015604001"/>
</dbReference>